<keyword evidence="2" id="KW-1185">Reference proteome</keyword>
<dbReference type="OMA" id="THIEHAT"/>
<dbReference type="Proteomes" id="UP000000305">
    <property type="component" value="Unassembled WGS sequence"/>
</dbReference>
<reference evidence="1 2" key="1">
    <citation type="journal article" date="2011" name="Science">
        <title>The ecoresponsive genome of Daphnia pulex.</title>
        <authorList>
            <person name="Colbourne J.K."/>
            <person name="Pfrender M.E."/>
            <person name="Gilbert D."/>
            <person name="Thomas W.K."/>
            <person name="Tucker A."/>
            <person name="Oakley T.H."/>
            <person name="Tokishita S."/>
            <person name="Aerts A."/>
            <person name="Arnold G.J."/>
            <person name="Basu M.K."/>
            <person name="Bauer D.J."/>
            <person name="Caceres C.E."/>
            <person name="Carmel L."/>
            <person name="Casola C."/>
            <person name="Choi J.H."/>
            <person name="Detter J.C."/>
            <person name="Dong Q."/>
            <person name="Dusheyko S."/>
            <person name="Eads B.D."/>
            <person name="Frohlich T."/>
            <person name="Geiler-Samerotte K.A."/>
            <person name="Gerlach D."/>
            <person name="Hatcher P."/>
            <person name="Jogdeo S."/>
            <person name="Krijgsveld J."/>
            <person name="Kriventseva E.V."/>
            <person name="Kultz D."/>
            <person name="Laforsch C."/>
            <person name="Lindquist E."/>
            <person name="Lopez J."/>
            <person name="Manak J.R."/>
            <person name="Muller J."/>
            <person name="Pangilinan J."/>
            <person name="Patwardhan R.P."/>
            <person name="Pitluck S."/>
            <person name="Pritham E.J."/>
            <person name="Rechtsteiner A."/>
            <person name="Rho M."/>
            <person name="Rogozin I.B."/>
            <person name="Sakarya O."/>
            <person name="Salamov A."/>
            <person name="Schaack S."/>
            <person name="Shapiro H."/>
            <person name="Shiga Y."/>
            <person name="Skalitzky C."/>
            <person name="Smith Z."/>
            <person name="Souvorov A."/>
            <person name="Sung W."/>
            <person name="Tang Z."/>
            <person name="Tsuchiya D."/>
            <person name="Tu H."/>
            <person name="Vos H."/>
            <person name="Wang M."/>
            <person name="Wolf Y.I."/>
            <person name="Yamagata H."/>
            <person name="Yamada T."/>
            <person name="Ye Y."/>
            <person name="Shaw J.R."/>
            <person name="Andrews J."/>
            <person name="Crease T.J."/>
            <person name="Tang H."/>
            <person name="Lucas S.M."/>
            <person name="Robertson H.M."/>
            <person name="Bork P."/>
            <person name="Koonin E.V."/>
            <person name="Zdobnov E.M."/>
            <person name="Grigoriev I.V."/>
            <person name="Lynch M."/>
            <person name="Boore J.L."/>
        </authorList>
    </citation>
    <scope>NUCLEOTIDE SEQUENCE [LARGE SCALE GENOMIC DNA]</scope>
</reference>
<accession>E9HQL2</accession>
<dbReference type="PhylomeDB" id="E9HQL2"/>
<protein>
    <recommendedName>
        <fullName evidence="3">Reverse transcriptase domain-containing protein</fullName>
    </recommendedName>
</protein>
<dbReference type="KEGG" id="dpx:DAPPUDRAFT_263902"/>
<gene>
    <name evidence="1" type="ORF">DAPPUDRAFT_263902</name>
</gene>
<dbReference type="EMBL" id="GL732722">
    <property type="protein sequence ID" value="EFX65968.1"/>
    <property type="molecule type" value="Genomic_DNA"/>
</dbReference>
<dbReference type="PANTHER" id="PTHR33332">
    <property type="entry name" value="REVERSE TRANSCRIPTASE DOMAIN-CONTAINING PROTEIN"/>
    <property type="match status" value="1"/>
</dbReference>
<dbReference type="HOGENOM" id="CLU_1284448_0_0_1"/>
<proteinExistence type="predicted"/>
<name>E9HQL2_DAPPU</name>
<dbReference type="OrthoDB" id="6382830at2759"/>
<organism evidence="1 2">
    <name type="scientific">Daphnia pulex</name>
    <name type="common">Water flea</name>
    <dbReference type="NCBI Taxonomy" id="6669"/>
    <lineage>
        <taxon>Eukaryota</taxon>
        <taxon>Metazoa</taxon>
        <taxon>Ecdysozoa</taxon>
        <taxon>Arthropoda</taxon>
        <taxon>Crustacea</taxon>
        <taxon>Branchiopoda</taxon>
        <taxon>Diplostraca</taxon>
        <taxon>Cladocera</taxon>
        <taxon>Anomopoda</taxon>
        <taxon>Daphniidae</taxon>
        <taxon>Daphnia</taxon>
    </lineage>
</organism>
<evidence type="ECO:0000313" key="1">
    <source>
        <dbReference type="EMBL" id="EFX65968.1"/>
    </source>
</evidence>
<evidence type="ECO:0000313" key="2">
    <source>
        <dbReference type="Proteomes" id="UP000000305"/>
    </source>
</evidence>
<dbReference type="AlphaFoldDB" id="E9HQL2"/>
<dbReference type="InParanoid" id="E9HQL2"/>
<evidence type="ECO:0008006" key="3">
    <source>
        <dbReference type="Google" id="ProtNLM"/>
    </source>
</evidence>
<sequence>MIDDILRLPSDHNMPGLALAYADGISASKQHKDTTIAVILLQTLTNCIKSQLEKLKLKVNASKTVLIIFNRKRTPVDNLRLTIDGLQIQPVNQKKLLGLTLGSKLNWNAHLNEKGHQVRKIFFSLHSYPGKTWGLSGSCLRAMYSALVEPSLLYCCSVWASVIKTKQGRKKLRSIERQFNVFTSMSFQTADTGALSFLAGTMPARPGSHRQTSFF</sequence>